<keyword evidence="3" id="KW-1185">Reference proteome</keyword>
<name>A0A087SLG4_AUXPR</name>
<dbReference type="OrthoDB" id="3231855at2759"/>
<evidence type="ECO:0000256" key="1">
    <source>
        <dbReference type="SAM" id="MobiDB-lite"/>
    </source>
</evidence>
<dbReference type="KEGG" id="apro:F751_2155"/>
<reference evidence="2 3" key="1">
    <citation type="journal article" date="2014" name="BMC Genomics">
        <title>Oil accumulation mechanisms of the oleaginous microalga Chlorella protothecoides revealed through its genome, transcriptomes, and proteomes.</title>
        <authorList>
            <person name="Gao C."/>
            <person name="Wang Y."/>
            <person name="Shen Y."/>
            <person name="Yan D."/>
            <person name="He X."/>
            <person name="Dai J."/>
            <person name="Wu Q."/>
        </authorList>
    </citation>
    <scope>NUCLEOTIDE SEQUENCE [LARGE SCALE GENOMIC DNA]</scope>
    <source>
        <strain evidence="2 3">0710</strain>
    </source>
</reference>
<dbReference type="GeneID" id="23613546"/>
<proteinExistence type="predicted"/>
<protein>
    <submittedName>
        <fullName evidence="2">Uncharacterized protein</fullName>
    </submittedName>
</protein>
<evidence type="ECO:0000313" key="3">
    <source>
        <dbReference type="Proteomes" id="UP000028924"/>
    </source>
</evidence>
<dbReference type="AlphaFoldDB" id="A0A087SLG4"/>
<organism evidence="2 3">
    <name type="scientific">Auxenochlorella protothecoides</name>
    <name type="common">Green microalga</name>
    <name type="synonym">Chlorella protothecoides</name>
    <dbReference type="NCBI Taxonomy" id="3075"/>
    <lineage>
        <taxon>Eukaryota</taxon>
        <taxon>Viridiplantae</taxon>
        <taxon>Chlorophyta</taxon>
        <taxon>core chlorophytes</taxon>
        <taxon>Trebouxiophyceae</taxon>
        <taxon>Chlorellales</taxon>
        <taxon>Chlorellaceae</taxon>
        <taxon>Auxenochlorella</taxon>
    </lineage>
</organism>
<dbReference type="Proteomes" id="UP000028924">
    <property type="component" value="Unassembled WGS sequence"/>
</dbReference>
<feature type="region of interest" description="Disordered" evidence="1">
    <location>
        <begin position="206"/>
        <end position="241"/>
    </location>
</feature>
<dbReference type="EMBL" id="KL662129">
    <property type="protein sequence ID" value="KFM26568.1"/>
    <property type="molecule type" value="Genomic_DNA"/>
</dbReference>
<feature type="compositionally biased region" description="Basic and acidic residues" evidence="1">
    <location>
        <begin position="206"/>
        <end position="221"/>
    </location>
</feature>
<accession>A0A087SLG4</accession>
<dbReference type="RefSeq" id="XP_011399506.1">
    <property type="nucleotide sequence ID" value="XM_011401204.1"/>
</dbReference>
<gene>
    <name evidence="2" type="ORF">F751_2155</name>
</gene>
<sequence>MTCLMPQTHAISVDNITGRTQQDLVPTPNSNPVYYAGVFLTPTSQRILGEACPPTLAVRSGDHVTLAFRPDHGTCQALPLGQSVLLRVLGCVTSNESQVVAVSRPSGIPYLNPSPPHITISCAEGVAAARSGEVLRAALGARALQPLAGTSFLHGLVGVRLTDGRTITAPAELESVLRGRAARPLVPASVVLPSRHVFRVLDRTAKDRGAPAEEQDPEARDQAAPSAEGGDPAAHCSAQPGVGGHAELAAAERAVMAAHVQARAAYREAAASCAEGEEEHAAWLQKAAQSHAALARAARQRANALAYIGRWVGRAVNRLPVLPFLHCNQCVECWQPLELLAILILSVIL</sequence>
<evidence type="ECO:0000313" key="2">
    <source>
        <dbReference type="EMBL" id="KFM26568.1"/>
    </source>
</evidence>